<dbReference type="Pfam" id="PF00590">
    <property type="entry name" value="TP_methylase"/>
    <property type="match status" value="1"/>
</dbReference>
<gene>
    <name evidence="3" type="ORF">B2M26_14325</name>
</gene>
<dbReference type="InterPro" id="IPR035013">
    <property type="entry name" value="YabN_N"/>
</dbReference>
<dbReference type="NCBIfam" id="TIGR00444">
    <property type="entry name" value="mazG"/>
    <property type="match status" value="1"/>
</dbReference>
<dbReference type="GO" id="GO:0006950">
    <property type="term" value="P:response to stress"/>
    <property type="evidence" value="ECO:0007669"/>
    <property type="project" value="UniProtKB-ARBA"/>
</dbReference>
<accession>A0A1V4EPZ0</accession>
<dbReference type="GO" id="GO:0006203">
    <property type="term" value="P:dGTP catabolic process"/>
    <property type="evidence" value="ECO:0007669"/>
    <property type="project" value="TreeGrafter"/>
</dbReference>
<dbReference type="NCBIfam" id="NF007113">
    <property type="entry name" value="PRK09562.1"/>
    <property type="match status" value="1"/>
</dbReference>
<dbReference type="InterPro" id="IPR024180">
    <property type="entry name" value="Tetrapyrrole_Mease/MazG_pred"/>
</dbReference>
<dbReference type="CDD" id="cd11529">
    <property type="entry name" value="NTP-PPase_MazG_Cterm"/>
    <property type="match status" value="1"/>
</dbReference>
<dbReference type="GO" id="GO:0047429">
    <property type="term" value="F:nucleoside triphosphate diphosphatase activity"/>
    <property type="evidence" value="ECO:0007669"/>
    <property type="project" value="InterPro"/>
</dbReference>
<dbReference type="PANTHER" id="PTHR30522">
    <property type="entry name" value="NUCLEOSIDE TRIPHOSPHATE PYROPHOSPHOHYDROLASE"/>
    <property type="match status" value="1"/>
</dbReference>
<dbReference type="EMBL" id="MWPS01000046">
    <property type="protein sequence ID" value="OPG15005.1"/>
    <property type="molecule type" value="Genomic_DNA"/>
</dbReference>
<sequence length="499" mass="56496">MLVGRLTVIGLGAGALDALPLGAYRRLLSSSAVYLRTDRHPVVDDLRKEGVLFQSFDAIYDQADDFDEVYTRIVEELLAATAKYGDVLYAVPGHPAVAEKTVRLLRERIPSAGHELVFGPGQSFLDDLFLRIDVDPVEGVLLLDATDLAAHQLNPRQHTVLLQMYNPMIANEVKIALAEIYGDEYEVLLAQSVGVAGQERVQRVPVYQLDRLETIDHLTTLYVPPSADAHLLRRQFHELRAIVSRLRGPDGCPWDQEQTHLSLRRYAIEEAYEVVHAIEQEDTDALVDELGDLLLQVALHAEIGAEDGEFTMDDIIGHLSEKLIRRHPHVFTEQAVLTSDEVISNWQTIKAEERRRKGTEHATFMDRVSRALPPFAQSVKLQRRAAEVGFDFTDVVQIYAKVDEELREFADAIGIDEREDEFGDVLFSLLNLARFYEIDPESALKRANLKFRARFDHMERVASEKNLEIHGMSLDLLEKLWQNAKENMRKAGNTLTDNE</sequence>
<dbReference type="GO" id="GO:0008168">
    <property type="term" value="F:methyltransferase activity"/>
    <property type="evidence" value="ECO:0007669"/>
    <property type="project" value="InterPro"/>
</dbReference>
<dbReference type="Pfam" id="PF03819">
    <property type="entry name" value="MazG"/>
    <property type="match status" value="2"/>
</dbReference>
<dbReference type="InterPro" id="IPR004518">
    <property type="entry name" value="MazG-like_dom"/>
</dbReference>
<dbReference type="SUPFAM" id="SSF101386">
    <property type="entry name" value="all-alpha NTP pyrophosphatases"/>
    <property type="match status" value="2"/>
</dbReference>
<dbReference type="GO" id="GO:0046076">
    <property type="term" value="P:dTTP catabolic process"/>
    <property type="evidence" value="ECO:0007669"/>
    <property type="project" value="TreeGrafter"/>
</dbReference>
<dbReference type="GO" id="GO:0046061">
    <property type="term" value="P:dATP catabolic process"/>
    <property type="evidence" value="ECO:0007669"/>
    <property type="project" value="TreeGrafter"/>
</dbReference>
<reference evidence="3 4" key="1">
    <citation type="submission" date="2017-02" db="EMBL/GenBank/DDBJ databases">
        <title>Draft genome of Acidibacillus ferrooxidans Huett2.</title>
        <authorList>
            <person name="Schopf S."/>
        </authorList>
    </citation>
    <scope>NUCLEOTIDE SEQUENCE [LARGE SCALE GENOMIC DNA]</scope>
    <source>
        <strain evidence="3 4">Huett2</strain>
    </source>
</reference>
<dbReference type="CDD" id="cd11528">
    <property type="entry name" value="NTP-PPase_MazG_Nterm"/>
    <property type="match status" value="1"/>
</dbReference>
<dbReference type="CDD" id="cd11723">
    <property type="entry name" value="YabN_N_like"/>
    <property type="match status" value="1"/>
</dbReference>
<feature type="domain" description="NTP pyrophosphohydrolase MazG-like" evidence="2">
    <location>
        <begin position="258"/>
        <end position="331"/>
    </location>
</feature>
<dbReference type="GO" id="GO:0046047">
    <property type="term" value="P:TTP catabolic process"/>
    <property type="evidence" value="ECO:0007669"/>
    <property type="project" value="TreeGrafter"/>
</dbReference>
<evidence type="ECO:0000259" key="1">
    <source>
        <dbReference type="Pfam" id="PF00590"/>
    </source>
</evidence>
<dbReference type="InterPro" id="IPR000878">
    <property type="entry name" value="4pyrrol_Mease"/>
</dbReference>
<evidence type="ECO:0000259" key="2">
    <source>
        <dbReference type="Pfam" id="PF03819"/>
    </source>
</evidence>
<evidence type="ECO:0000313" key="3">
    <source>
        <dbReference type="EMBL" id="OPG15005.1"/>
    </source>
</evidence>
<dbReference type="PANTHER" id="PTHR30522:SF0">
    <property type="entry name" value="NUCLEOSIDE TRIPHOSPHATE PYROPHOSPHOHYDROLASE"/>
    <property type="match status" value="1"/>
</dbReference>
<keyword evidence="4" id="KW-1185">Reference proteome</keyword>
<dbReference type="InterPro" id="IPR011551">
    <property type="entry name" value="NTP_PyrPHydrolase_MazG"/>
</dbReference>
<name>A0A1V4EPZ0_9BACL</name>
<dbReference type="AlphaFoldDB" id="A0A1V4EPZ0"/>
<proteinExistence type="predicted"/>
<dbReference type="Gene3D" id="3.40.1010.10">
    <property type="entry name" value="Cobalt-precorrin-4 Transmethylase, Domain 1"/>
    <property type="match status" value="1"/>
</dbReference>
<keyword evidence="3" id="KW-0378">Hydrolase</keyword>
<dbReference type="GO" id="GO:0046081">
    <property type="term" value="P:dUTP catabolic process"/>
    <property type="evidence" value="ECO:0007669"/>
    <property type="project" value="TreeGrafter"/>
</dbReference>
<dbReference type="InterPro" id="IPR014777">
    <property type="entry name" value="4pyrrole_Mease_sub1"/>
</dbReference>
<dbReference type="InterPro" id="IPR048015">
    <property type="entry name" value="NTP-PPase_MazG-like_N"/>
</dbReference>
<dbReference type="SUPFAM" id="SSF53790">
    <property type="entry name" value="Tetrapyrrole methylase"/>
    <property type="match status" value="1"/>
</dbReference>
<dbReference type="PIRSF" id="PIRSF002845">
    <property type="entry name" value="Ttrprl_mtas_MazG"/>
    <property type="match status" value="1"/>
</dbReference>
<comment type="caution">
    <text evidence="3">The sequence shown here is derived from an EMBL/GenBank/DDBJ whole genome shotgun (WGS) entry which is preliminary data.</text>
</comment>
<dbReference type="FunFam" id="1.10.287.1080:FF:000001">
    <property type="entry name" value="Nucleoside triphosphate pyrophosphohydrolase"/>
    <property type="match status" value="1"/>
</dbReference>
<feature type="domain" description="Tetrapyrrole methylase" evidence="1">
    <location>
        <begin position="5"/>
        <end position="209"/>
    </location>
</feature>
<dbReference type="Gene3D" id="1.10.287.1080">
    <property type="entry name" value="MazG-like"/>
    <property type="match status" value="2"/>
</dbReference>
<dbReference type="RefSeq" id="WP_079291788.1">
    <property type="nucleotide sequence ID" value="NZ_MWPS01000046.1"/>
</dbReference>
<protein>
    <submittedName>
        <fullName evidence="3">Nucleoside triphosphate pyrophosphohydrolase</fullName>
    </submittedName>
</protein>
<organism evidence="3 4">
    <name type="scientific">Ferroacidibacillus organovorans</name>
    <dbReference type="NCBI Taxonomy" id="1765683"/>
    <lineage>
        <taxon>Bacteria</taxon>
        <taxon>Bacillati</taxon>
        <taxon>Bacillota</taxon>
        <taxon>Bacilli</taxon>
        <taxon>Bacillales</taxon>
        <taxon>Alicyclobacillaceae</taxon>
        <taxon>Ferroacidibacillus</taxon>
    </lineage>
</organism>
<feature type="domain" description="NTP pyrophosphohydrolase MazG-like" evidence="2">
    <location>
        <begin position="400"/>
        <end position="457"/>
    </location>
</feature>
<dbReference type="Proteomes" id="UP000190229">
    <property type="component" value="Unassembled WGS sequence"/>
</dbReference>
<dbReference type="GO" id="GO:0046052">
    <property type="term" value="P:UTP catabolic process"/>
    <property type="evidence" value="ECO:0007669"/>
    <property type="project" value="TreeGrafter"/>
</dbReference>
<evidence type="ECO:0000313" key="4">
    <source>
        <dbReference type="Proteomes" id="UP000190229"/>
    </source>
</evidence>
<dbReference type="InterPro" id="IPR035996">
    <property type="entry name" value="4pyrrol_Methylase_sf"/>
</dbReference>
<dbReference type="InterPro" id="IPR048011">
    <property type="entry name" value="NTP-PPase_MazG-like_C"/>
</dbReference>